<feature type="compositionally biased region" description="Polar residues" evidence="1">
    <location>
        <begin position="315"/>
        <end position="329"/>
    </location>
</feature>
<evidence type="ECO:0000313" key="5">
    <source>
        <dbReference type="Proteomes" id="UP000799118"/>
    </source>
</evidence>
<dbReference type="InterPro" id="IPR045340">
    <property type="entry name" value="DUF6533"/>
</dbReference>
<dbReference type="AlphaFoldDB" id="A0A6A4IHJ0"/>
<feature type="transmembrane region" description="Helical" evidence="2">
    <location>
        <begin position="132"/>
        <end position="151"/>
    </location>
</feature>
<reference evidence="4" key="1">
    <citation type="journal article" date="2019" name="Environ. Microbiol.">
        <title>Fungal ecological strategies reflected in gene transcription - a case study of two litter decomposers.</title>
        <authorList>
            <person name="Barbi F."/>
            <person name="Kohler A."/>
            <person name="Barry K."/>
            <person name="Baskaran P."/>
            <person name="Daum C."/>
            <person name="Fauchery L."/>
            <person name="Ihrmark K."/>
            <person name="Kuo A."/>
            <person name="LaButti K."/>
            <person name="Lipzen A."/>
            <person name="Morin E."/>
            <person name="Grigoriev I.V."/>
            <person name="Henrissat B."/>
            <person name="Lindahl B."/>
            <person name="Martin F."/>
        </authorList>
    </citation>
    <scope>NUCLEOTIDE SEQUENCE</scope>
    <source>
        <strain evidence="4">JB14</strain>
    </source>
</reference>
<evidence type="ECO:0000259" key="3">
    <source>
        <dbReference type="Pfam" id="PF20151"/>
    </source>
</evidence>
<organism evidence="4 5">
    <name type="scientific">Gymnopus androsaceus JB14</name>
    <dbReference type="NCBI Taxonomy" id="1447944"/>
    <lineage>
        <taxon>Eukaryota</taxon>
        <taxon>Fungi</taxon>
        <taxon>Dikarya</taxon>
        <taxon>Basidiomycota</taxon>
        <taxon>Agaricomycotina</taxon>
        <taxon>Agaricomycetes</taxon>
        <taxon>Agaricomycetidae</taxon>
        <taxon>Agaricales</taxon>
        <taxon>Marasmiineae</taxon>
        <taxon>Omphalotaceae</taxon>
        <taxon>Gymnopus</taxon>
    </lineage>
</organism>
<proteinExistence type="predicted"/>
<name>A0A6A4IHJ0_9AGAR</name>
<dbReference type="OrthoDB" id="3258863at2759"/>
<accession>A0A6A4IHJ0</accession>
<feature type="transmembrane region" description="Helical" evidence="2">
    <location>
        <begin position="226"/>
        <end position="244"/>
    </location>
</feature>
<dbReference type="Proteomes" id="UP000799118">
    <property type="component" value="Unassembled WGS sequence"/>
</dbReference>
<feature type="transmembrane region" description="Helical" evidence="2">
    <location>
        <begin position="171"/>
        <end position="190"/>
    </location>
</feature>
<dbReference type="EMBL" id="ML769386">
    <property type="protein sequence ID" value="KAE9410086.1"/>
    <property type="molecule type" value="Genomic_DNA"/>
</dbReference>
<dbReference type="Pfam" id="PF20151">
    <property type="entry name" value="DUF6533"/>
    <property type="match status" value="1"/>
</dbReference>
<feature type="region of interest" description="Disordered" evidence="1">
    <location>
        <begin position="313"/>
        <end position="346"/>
    </location>
</feature>
<feature type="region of interest" description="Disordered" evidence="1">
    <location>
        <begin position="280"/>
        <end position="300"/>
    </location>
</feature>
<keyword evidence="2" id="KW-0472">Membrane</keyword>
<feature type="transmembrane region" description="Helical" evidence="2">
    <location>
        <begin position="103"/>
        <end position="125"/>
    </location>
</feature>
<evidence type="ECO:0000256" key="1">
    <source>
        <dbReference type="SAM" id="MobiDB-lite"/>
    </source>
</evidence>
<evidence type="ECO:0000313" key="4">
    <source>
        <dbReference type="EMBL" id="KAE9410086.1"/>
    </source>
</evidence>
<feature type="domain" description="DUF6533" evidence="3">
    <location>
        <begin position="27"/>
        <end position="70"/>
    </location>
</feature>
<keyword evidence="5" id="KW-1185">Reference proteome</keyword>
<evidence type="ECO:0000256" key="2">
    <source>
        <dbReference type="SAM" id="Phobius"/>
    </source>
</evidence>
<keyword evidence="2" id="KW-1133">Transmembrane helix</keyword>
<keyword evidence="2" id="KW-0812">Transmembrane</keyword>
<protein>
    <recommendedName>
        <fullName evidence="3">DUF6533 domain-containing protein</fullName>
    </recommendedName>
</protein>
<sequence length="375" mass="41923">MSFIGSARDLASAALQHKLIKVRINDYAAYAKLTLLMYEIVINLGREVKLVWSTSFRWSNVIYFMNRYPVVAFQLWSVCYTTSTPQPIQNLNLGTSCDALYQFFWYASFIPTRAAITASFALRVYAIMEGGLVFVVILSVLGMAIVGLDIWQGVQSSCTESSNQLSTITTFVFLACFDVLSTVLVTIRMIKTIRWSGGFRALDSQHIAGYILRSAIALYFGLYSLVLNNLMLVLSSIMVARFLLDLREMNNGKVVVNNTIAASVSLSNTMPFEVAANPALSTSGDHRAKPRRRRGHHGFDDTSLFQDFADHENYTDSSSNGTSEITMTHFSGKEDRRDAPQLNSTSRPLEDLIVRAKVVEEALDSNDEINVENRH</sequence>
<gene>
    <name evidence="4" type="ORF">BT96DRAFT_931551</name>
</gene>